<dbReference type="InterPro" id="IPR027417">
    <property type="entry name" value="P-loop_NTPase"/>
</dbReference>
<dbReference type="Gene3D" id="3.40.50.300">
    <property type="entry name" value="P-loop containing nucleotide triphosphate hydrolases"/>
    <property type="match status" value="1"/>
</dbReference>
<feature type="region of interest" description="Disordered" evidence="7">
    <location>
        <begin position="578"/>
        <end position="605"/>
    </location>
</feature>
<dbReference type="PANTHER" id="PTHR37937:SF1">
    <property type="entry name" value="CONJUGATIVE TRANSFER: DNA TRANSPORT"/>
    <property type="match status" value="1"/>
</dbReference>
<comment type="similarity">
    <text evidence="2">Belongs to the VirD4/TraG family.</text>
</comment>
<accession>A0A644U7S9</accession>
<reference evidence="9" key="1">
    <citation type="submission" date="2019-08" db="EMBL/GenBank/DDBJ databases">
        <authorList>
            <person name="Kucharzyk K."/>
            <person name="Murdoch R.W."/>
            <person name="Higgins S."/>
            <person name="Loffler F."/>
        </authorList>
    </citation>
    <scope>NUCLEOTIDE SEQUENCE</scope>
</reference>
<keyword evidence="6 8" id="KW-0472">Membrane</keyword>
<name>A0A644U7S9_9ZZZZ</name>
<evidence type="ECO:0000256" key="6">
    <source>
        <dbReference type="ARBA" id="ARBA00023136"/>
    </source>
</evidence>
<dbReference type="CDD" id="cd01127">
    <property type="entry name" value="TrwB_TraG_TraD_VirD4"/>
    <property type="match status" value="1"/>
</dbReference>
<dbReference type="InterPro" id="IPR051539">
    <property type="entry name" value="T4SS-coupling_protein"/>
</dbReference>
<evidence type="ECO:0000256" key="4">
    <source>
        <dbReference type="ARBA" id="ARBA00022692"/>
    </source>
</evidence>
<evidence type="ECO:0000256" key="7">
    <source>
        <dbReference type="SAM" id="MobiDB-lite"/>
    </source>
</evidence>
<organism evidence="9">
    <name type="scientific">bioreactor metagenome</name>
    <dbReference type="NCBI Taxonomy" id="1076179"/>
    <lineage>
        <taxon>unclassified sequences</taxon>
        <taxon>metagenomes</taxon>
        <taxon>ecological metagenomes</taxon>
    </lineage>
</organism>
<dbReference type="GO" id="GO:0005886">
    <property type="term" value="C:plasma membrane"/>
    <property type="evidence" value="ECO:0007669"/>
    <property type="project" value="UniProtKB-SubCell"/>
</dbReference>
<protein>
    <submittedName>
        <fullName evidence="9">Conjugal transfer protein TraG</fullName>
    </submittedName>
</protein>
<evidence type="ECO:0000256" key="1">
    <source>
        <dbReference type="ARBA" id="ARBA00004651"/>
    </source>
</evidence>
<feature type="transmembrane region" description="Helical" evidence="8">
    <location>
        <begin position="7"/>
        <end position="30"/>
    </location>
</feature>
<evidence type="ECO:0000256" key="8">
    <source>
        <dbReference type="SAM" id="Phobius"/>
    </source>
</evidence>
<dbReference type="EMBL" id="VSSQ01000084">
    <property type="protein sequence ID" value="MPL75007.1"/>
    <property type="molecule type" value="Genomic_DNA"/>
</dbReference>
<keyword evidence="5 8" id="KW-1133">Transmembrane helix</keyword>
<keyword evidence="4 8" id="KW-0812">Transmembrane</keyword>
<comment type="subcellular location">
    <subcellularLocation>
        <location evidence="1">Cell membrane</location>
        <topology evidence="1">Multi-pass membrane protein</topology>
    </subcellularLocation>
</comment>
<proteinExistence type="inferred from homology"/>
<comment type="caution">
    <text evidence="9">The sequence shown here is derived from an EMBL/GenBank/DDBJ whole genome shotgun (WGS) entry which is preliminary data.</text>
</comment>
<dbReference type="NCBIfam" id="NF045973">
    <property type="entry name" value="conju_CD1115"/>
    <property type="match status" value="1"/>
</dbReference>
<dbReference type="PANTHER" id="PTHR37937">
    <property type="entry name" value="CONJUGATIVE TRANSFER: DNA TRANSPORT"/>
    <property type="match status" value="1"/>
</dbReference>
<dbReference type="SUPFAM" id="SSF52540">
    <property type="entry name" value="P-loop containing nucleoside triphosphate hydrolases"/>
    <property type="match status" value="1"/>
</dbReference>
<dbReference type="Pfam" id="PF02534">
    <property type="entry name" value="T4SS-DNA_transf"/>
    <property type="match status" value="1"/>
</dbReference>
<keyword evidence="3" id="KW-1003">Cell membrane</keyword>
<sequence length="605" mass="67028">MQTSQIIILTAAGLSMFGVIGLLSLIAHYYTLNGIKSKTVGDGQHGTARWATKQEIKKTYTEIPYEPEKWRKGESLPKAQGLIVGWRKASLFDNTAQHGYAMVDDDDIHCLMIGAAGVGKTANFLYPNLEYACACGMSFVTTDTKGDLYRNYAGIAKEKYGYDIAVIDLRNPTRSDGNNLLHLVNRYMDAYLNNPQNLAFKARAEKYAKITAKTIINSGGFDTAMAGQNAFFYDAAEGLLTSVILLIAEYCEPKQRHIVSVFKLIQDLLAPSGVKGRTLFQLLLAHLPDEHKTKWFAGAALNTAEQAMQSVLSTALSRLNSFLDSELEQILCFDTAIDAEKFCTEKSAIFLVMPEEDNTKYFIISLIVQQLYREILSVADEHGGKLPNRVMMFLDEIGTIPKIESAEMMFSASRSRRVSIVAIIQSFAQLEKNYGREGSAIIIDNCQDTVFGGFAPNSESAQILSKAMGSKTVMSGSVSRGKNDPSQSLQMIERPLMTPDELKSMPKGHFVITKTGTYPMRTKLKLFTQWGITFGKPYEISEKSARRVEYADRHRVEEEIIRRHSACVDVPEETEVGAAASGGLLHSPIQEPEAPARTKAPVRIE</sequence>
<evidence type="ECO:0000256" key="3">
    <source>
        <dbReference type="ARBA" id="ARBA00022475"/>
    </source>
</evidence>
<evidence type="ECO:0000256" key="5">
    <source>
        <dbReference type="ARBA" id="ARBA00022989"/>
    </source>
</evidence>
<gene>
    <name evidence="9" type="primary">traG_1</name>
    <name evidence="9" type="ORF">SDC9_20826</name>
</gene>
<evidence type="ECO:0000313" key="9">
    <source>
        <dbReference type="EMBL" id="MPL75007.1"/>
    </source>
</evidence>
<dbReference type="InterPro" id="IPR003688">
    <property type="entry name" value="TraG/VirD4"/>
</dbReference>
<dbReference type="AlphaFoldDB" id="A0A644U7S9"/>
<evidence type="ECO:0000256" key="2">
    <source>
        <dbReference type="ARBA" id="ARBA00008806"/>
    </source>
</evidence>